<gene>
    <name evidence="6" type="ORF">H8R92_08455</name>
</gene>
<evidence type="ECO:0000256" key="1">
    <source>
        <dbReference type="ARBA" id="ARBA00004196"/>
    </source>
</evidence>
<dbReference type="InterPro" id="IPR050490">
    <property type="entry name" value="Bact_solute-bd_prot1"/>
</dbReference>
<comment type="subcellular location">
    <subcellularLocation>
        <location evidence="1">Cell envelope</location>
    </subcellularLocation>
</comment>
<evidence type="ECO:0000256" key="3">
    <source>
        <dbReference type="ARBA" id="ARBA00022448"/>
    </source>
</evidence>
<dbReference type="PROSITE" id="PS51257">
    <property type="entry name" value="PROKAR_LIPOPROTEIN"/>
    <property type="match status" value="1"/>
</dbReference>
<dbReference type="GO" id="GO:0030313">
    <property type="term" value="C:cell envelope"/>
    <property type="evidence" value="ECO:0007669"/>
    <property type="project" value="UniProtKB-SubCell"/>
</dbReference>
<reference evidence="6" key="1">
    <citation type="submission" date="2020-08" db="EMBL/GenBank/DDBJ databases">
        <title>Genome public.</title>
        <authorList>
            <person name="Liu C."/>
            <person name="Sun Q."/>
        </authorList>
    </citation>
    <scope>NUCLEOTIDE SEQUENCE</scope>
    <source>
        <strain evidence="6">NSJ-42</strain>
    </source>
</reference>
<dbReference type="SUPFAM" id="SSF53850">
    <property type="entry name" value="Periplasmic binding protein-like II"/>
    <property type="match status" value="1"/>
</dbReference>
<feature type="signal peptide" evidence="5">
    <location>
        <begin position="1"/>
        <end position="22"/>
    </location>
</feature>
<protein>
    <submittedName>
        <fullName evidence="6">Extracellular solute-binding protein</fullName>
    </submittedName>
</protein>
<dbReference type="PANTHER" id="PTHR43649">
    <property type="entry name" value="ARABINOSE-BINDING PROTEIN-RELATED"/>
    <property type="match status" value="1"/>
</dbReference>
<dbReference type="Pfam" id="PF13416">
    <property type="entry name" value="SBP_bac_8"/>
    <property type="match status" value="1"/>
</dbReference>
<dbReference type="AlphaFoldDB" id="A0A8I0AE41"/>
<organism evidence="6 7">
    <name type="scientific">Clostridium lentum</name>
    <dbReference type="NCBI Taxonomy" id="2763037"/>
    <lineage>
        <taxon>Bacteria</taxon>
        <taxon>Bacillati</taxon>
        <taxon>Bacillota</taxon>
        <taxon>Clostridia</taxon>
        <taxon>Eubacteriales</taxon>
        <taxon>Clostridiaceae</taxon>
        <taxon>Clostridium</taxon>
    </lineage>
</organism>
<dbReference type="PANTHER" id="PTHR43649:SF31">
    <property type="entry name" value="SN-GLYCEROL-3-PHOSPHATE-BINDING PERIPLASMIC PROTEIN UGPB"/>
    <property type="match status" value="1"/>
</dbReference>
<sequence>MKKRFLASLLTVVTTMALFVGCKNTTSTTEEIIIEVNEPVSIELWHYLTGSQGEVLQSIIDDFNSTNGKGITVTAVNQGNITDLNKKVVAAAQSNSLPAIINIYPDLATGLIQDGKIIDLTPYINNDKIGMKDEINNDFIKTFIDEVSQWNDGSIYGIPLTKSTEVLYVNETLLGTLGYTMNDLNNLTMEKLTEICKKSKEELDIPGFGFDSGSNAFISTLKMDGKDFIELDGTINVDNEWVKEFMQYYKDNTEKGYFRTPGEDTYLSGPFSNEKLLMYQGSTAGASHIQTNGAFVLGISEVPKFEAKSKAVIQQGASLFVTNDTTAQQKYAAYEFIKYATNTENTAQFAVATGYLPVRYSAEETITMKNVLNNTESIYGKVYPVAKEELNYAYYTPAINNAQSARNIIQEKYESYVNGGISDIETFIKDTTSQVETSIQRQ</sequence>
<feature type="chain" id="PRO_5039503660" evidence="5">
    <location>
        <begin position="23"/>
        <end position="442"/>
    </location>
</feature>
<keyword evidence="4 5" id="KW-0732">Signal</keyword>
<evidence type="ECO:0000256" key="4">
    <source>
        <dbReference type="ARBA" id="ARBA00022729"/>
    </source>
</evidence>
<dbReference type="RefSeq" id="WP_186835201.1">
    <property type="nucleotide sequence ID" value="NZ_JACOOQ010000013.1"/>
</dbReference>
<dbReference type="InterPro" id="IPR006059">
    <property type="entry name" value="SBP"/>
</dbReference>
<proteinExistence type="inferred from homology"/>
<keyword evidence="7" id="KW-1185">Reference proteome</keyword>
<comment type="similarity">
    <text evidence="2">Belongs to the bacterial solute-binding protein 1 family.</text>
</comment>
<evidence type="ECO:0000313" key="7">
    <source>
        <dbReference type="Proteomes" id="UP000662088"/>
    </source>
</evidence>
<evidence type="ECO:0000256" key="5">
    <source>
        <dbReference type="SAM" id="SignalP"/>
    </source>
</evidence>
<dbReference type="EMBL" id="JACOOQ010000013">
    <property type="protein sequence ID" value="MBC5640447.1"/>
    <property type="molecule type" value="Genomic_DNA"/>
</dbReference>
<comment type="caution">
    <text evidence="6">The sequence shown here is derived from an EMBL/GenBank/DDBJ whole genome shotgun (WGS) entry which is preliminary data.</text>
</comment>
<dbReference type="Gene3D" id="3.40.190.10">
    <property type="entry name" value="Periplasmic binding protein-like II"/>
    <property type="match status" value="1"/>
</dbReference>
<name>A0A8I0AE41_9CLOT</name>
<dbReference type="Proteomes" id="UP000662088">
    <property type="component" value="Unassembled WGS sequence"/>
</dbReference>
<accession>A0A8I0AE41</accession>
<keyword evidence="3" id="KW-0813">Transport</keyword>
<evidence type="ECO:0000313" key="6">
    <source>
        <dbReference type="EMBL" id="MBC5640447.1"/>
    </source>
</evidence>
<evidence type="ECO:0000256" key="2">
    <source>
        <dbReference type="ARBA" id="ARBA00008520"/>
    </source>
</evidence>